<organism evidence="1 2">
    <name type="scientific">Haemaphysalis longicornis</name>
    <name type="common">Bush tick</name>
    <dbReference type="NCBI Taxonomy" id="44386"/>
    <lineage>
        <taxon>Eukaryota</taxon>
        <taxon>Metazoa</taxon>
        <taxon>Ecdysozoa</taxon>
        <taxon>Arthropoda</taxon>
        <taxon>Chelicerata</taxon>
        <taxon>Arachnida</taxon>
        <taxon>Acari</taxon>
        <taxon>Parasitiformes</taxon>
        <taxon>Ixodida</taxon>
        <taxon>Ixodoidea</taxon>
        <taxon>Ixodidae</taxon>
        <taxon>Haemaphysalinae</taxon>
        <taxon>Haemaphysalis</taxon>
    </lineage>
</organism>
<dbReference type="AlphaFoldDB" id="A0A9J6FYQ4"/>
<accession>A0A9J6FYQ4</accession>
<comment type="caution">
    <text evidence="1">The sequence shown here is derived from an EMBL/GenBank/DDBJ whole genome shotgun (WGS) entry which is preliminary data.</text>
</comment>
<evidence type="ECO:0000313" key="2">
    <source>
        <dbReference type="Proteomes" id="UP000821853"/>
    </source>
</evidence>
<proteinExistence type="predicted"/>
<evidence type="ECO:0000313" key="1">
    <source>
        <dbReference type="EMBL" id="KAH9371238.1"/>
    </source>
</evidence>
<dbReference type="VEuPathDB" id="VectorBase:HLOH_053512"/>
<gene>
    <name evidence="1" type="ORF">HPB48_013517</name>
</gene>
<protein>
    <submittedName>
        <fullName evidence="1">Uncharacterized protein</fullName>
    </submittedName>
</protein>
<dbReference type="EMBL" id="JABSTR010000005">
    <property type="protein sequence ID" value="KAH9371238.1"/>
    <property type="molecule type" value="Genomic_DNA"/>
</dbReference>
<sequence length="162" mass="18530">MLKQGSTAQELHLRTSTGCEMSSRLFSAVEEEQKRCALKLPFSPLAIWSIRCVDELSDLLKGELKYNLVMHRTKCTALITGVLENHVLRIFAHKTFQTKPYRYWSMSRQDISVRKLVCVSVSYYYSPTAKKITTTFLHLVETEDGKADTIYNAVHRHCGRAG</sequence>
<name>A0A9J6FYQ4_HAELO</name>
<keyword evidence="2" id="KW-1185">Reference proteome</keyword>
<dbReference type="Proteomes" id="UP000821853">
    <property type="component" value="Chromosome 3"/>
</dbReference>
<reference evidence="1 2" key="1">
    <citation type="journal article" date="2020" name="Cell">
        <title>Large-Scale Comparative Analyses of Tick Genomes Elucidate Their Genetic Diversity and Vector Capacities.</title>
        <authorList>
            <consortium name="Tick Genome and Microbiome Consortium (TIGMIC)"/>
            <person name="Jia N."/>
            <person name="Wang J."/>
            <person name="Shi W."/>
            <person name="Du L."/>
            <person name="Sun Y."/>
            <person name="Zhan W."/>
            <person name="Jiang J.F."/>
            <person name="Wang Q."/>
            <person name="Zhang B."/>
            <person name="Ji P."/>
            <person name="Bell-Sakyi L."/>
            <person name="Cui X.M."/>
            <person name="Yuan T.T."/>
            <person name="Jiang B.G."/>
            <person name="Yang W.F."/>
            <person name="Lam T.T."/>
            <person name="Chang Q.C."/>
            <person name="Ding S.J."/>
            <person name="Wang X.J."/>
            <person name="Zhu J.G."/>
            <person name="Ruan X.D."/>
            <person name="Zhao L."/>
            <person name="Wei J.T."/>
            <person name="Ye R.Z."/>
            <person name="Que T.C."/>
            <person name="Du C.H."/>
            <person name="Zhou Y.H."/>
            <person name="Cheng J.X."/>
            <person name="Dai P.F."/>
            <person name="Guo W.B."/>
            <person name="Han X.H."/>
            <person name="Huang E.J."/>
            <person name="Li L.F."/>
            <person name="Wei W."/>
            <person name="Gao Y.C."/>
            <person name="Liu J.Z."/>
            <person name="Shao H.Z."/>
            <person name="Wang X."/>
            <person name="Wang C.C."/>
            <person name="Yang T.C."/>
            <person name="Huo Q.B."/>
            <person name="Li W."/>
            <person name="Chen H.Y."/>
            <person name="Chen S.E."/>
            <person name="Zhou L.G."/>
            <person name="Ni X.B."/>
            <person name="Tian J.H."/>
            <person name="Sheng Y."/>
            <person name="Liu T."/>
            <person name="Pan Y.S."/>
            <person name="Xia L.Y."/>
            <person name="Li J."/>
            <person name="Zhao F."/>
            <person name="Cao W.C."/>
        </authorList>
    </citation>
    <scope>NUCLEOTIDE SEQUENCE [LARGE SCALE GENOMIC DNA]</scope>
    <source>
        <strain evidence="1">HaeL-2018</strain>
    </source>
</reference>